<reference evidence="2 3" key="1">
    <citation type="submission" date="2022-12" db="EMBL/GenBank/DDBJ databases">
        <title>Chromosome-level genome of Tegillarca granosa.</title>
        <authorList>
            <person name="Kim J."/>
        </authorList>
    </citation>
    <scope>NUCLEOTIDE SEQUENCE [LARGE SCALE GENOMIC DNA]</scope>
    <source>
        <strain evidence="2">Teg-2019</strain>
        <tissue evidence="2">Adductor muscle</tissue>
    </source>
</reference>
<evidence type="ECO:0000259" key="1">
    <source>
        <dbReference type="PROSITE" id="PS50245"/>
    </source>
</evidence>
<dbReference type="Gene3D" id="2.30.30.190">
    <property type="entry name" value="CAP Gly-rich-like domain"/>
    <property type="match status" value="1"/>
</dbReference>
<dbReference type="Pfam" id="PF01302">
    <property type="entry name" value="CAP_GLY"/>
    <property type="match status" value="1"/>
</dbReference>
<dbReference type="PANTHER" id="PTHR18916">
    <property type="entry name" value="DYNACTIN 1-RELATED MICROTUBULE-BINDING"/>
    <property type="match status" value="1"/>
</dbReference>
<accession>A0ABQ9F0F8</accession>
<dbReference type="PROSITE" id="PS50245">
    <property type="entry name" value="CAP_GLY_2"/>
    <property type="match status" value="1"/>
</dbReference>
<dbReference type="EMBL" id="JARBDR010000640">
    <property type="protein sequence ID" value="KAJ8310896.1"/>
    <property type="molecule type" value="Genomic_DNA"/>
</dbReference>
<evidence type="ECO:0000313" key="2">
    <source>
        <dbReference type="EMBL" id="KAJ8310896.1"/>
    </source>
</evidence>
<feature type="domain" description="CAP-Gly" evidence="1">
    <location>
        <begin position="69"/>
        <end position="111"/>
    </location>
</feature>
<sequence>MKQSTICNEKSSFILAKDNRYLTKIRLKPLPPDFTHKFKMVLHHNINVGQRVEVKIGYNVFRGVVKYKGAVTNRRGDWVGVSLEVPGGDNDGMVQGRRYFQCRERHGIFVRASSIRFIPLYHKVADRSYVEEPLFKSSSPMFGNRQFHPLRHSVSNRIPAATMRRPKTAMSSFRYTTSPIHTEYDIVDEFITSPAIPKTHMPYTALRNQVRRGWDGAHYVREMSVGTGRDSMKFSQWNDISD</sequence>
<dbReference type="SMART" id="SM01052">
    <property type="entry name" value="CAP_GLY"/>
    <property type="match status" value="1"/>
</dbReference>
<evidence type="ECO:0000313" key="3">
    <source>
        <dbReference type="Proteomes" id="UP001217089"/>
    </source>
</evidence>
<dbReference type="PANTHER" id="PTHR18916:SF90">
    <property type="entry name" value="CAP-GLY DOMAIN-CONTAINING PROTEIN"/>
    <property type="match status" value="1"/>
</dbReference>
<dbReference type="SUPFAM" id="SSF74924">
    <property type="entry name" value="Cap-Gly domain"/>
    <property type="match status" value="1"/>
</dbReference>
<dbReference type="InterPro" id="IPR036859">
    <property type="entry name" value="CAP-Gly_dom_sf"/>
</dbReference>
<protein>
    <recommendedName>
        <fullName evidence="1">CAP-Gly domain-containing protein</fullName>
    </recommendedName>
</protein>
<dbReference type="InterPro" id="IPR000938">
    <property type="entry name" value="CAP-Gly_domain"/>
</dbReference>
<comment type="caution">
    <text evidence="2">The sequence shown here is derived from an EMBL/GenBank/DDBJ whole genome shotgun (WGS) entry which is preliminary data.</text>
</comment>
<keyword evidence="3" id="KW-1185">Reference proteome</keyword>
<gene>
    <name evidence="2" type="ORF">KUTeg_012761</name>
</gene>
<organism evidence="2 3">
    <name type="scientific">Tegillarca granosa</name>
    <name type="common">Malaysian cockle</name>
    <name type="synonym">Anadara granosa</name>
    <dbReference type="NCBI Taxonomy" id="220873"/>
    <lineage>
        <taxon>Eukaryota</taxon>
        <taxon>Metazoa</taxon>
        <taxon>Spiralia</taxon>
        <taxon>Lophotrochozoa</taxon>
        <taxon>Mollusca</taxon>
        <taxon>Bivalvia</taxon>
        <taxon>Autobranchia</taxon>
        <taxon>Pteriomorphia</taxon>
        <taxon>Arcoida</taxon>
        <taxon>Arcoidea</taxon>
        <taxon>Arcidae</taxon>
        <taxon>Tegillarca</taxon>
    </lineage>
</organism>
<dbReference type="Proteomes" id="UP001217089">
    <property type="component" value="Unassembled WGS sequence"/>
</dbReference>
<name>A0ABQ9F0F8_TEGGR</name>
<proteinExistence type="predicted"/>